<keyword evidence="2" id="KW-1185">Reference proteome</keyword>
<sequence>MPLHDLDVDVIIHILSLADIYTILSAFRLNKAFHALTRSRPLWISVIRNLSHHDSGLIDIPIETLSEIVSTDNLIREVKRAVLGPITWSISRQIVIPVADGWSGESLLGGTHVVLRLRAVNSATTVLKCRDLYNDRTVWEWQGAGHCYDKMVFDTFLSQPKAVVGLVFPTQHLQQYNIRILEADMETGGCRMLKELPFNLFHPILSDICGDFLVCMAVSPQEIYRLQAPVVINWRTAEFIAFKKLSGIWARAVAICLSPGHVILSYFASNGPILEISRISDLVALWRPLQDLDIYSFRQDPNDAQIPHIALDVPHPNFHCGKHIQISAMESVVRRGTYELIVVADTHNLPVKPLATFLNRVRNTVSMDSSTPPVQAFRSTTLAVYDLPSADGVDPPSPTFKWIIHSPRYFHVFSPGTQFGFACPPNTNSVRQIHDFRDRPEAIHHVLVQRVDAPGVEVPRPLPRARGLGTLLKIQPSRTGALMACYEAGVVVDYY</sequence>
<evidence type="ECO:0008006" key="3">
    <source>
        <dbReference type="Google" id="ProtNLM"/>
    </source>
</evidence>
<gene>
    <name evidence="1" type="ORF">C8F04DRAFT_1233452</name>
</gene>
<name>A0AAD6X3W7_9AGAR</name>
<evidence type="ECO:0000313" key="2">
    <source>
        <dbReference type="Proteomes" id="UP001218188"/>
    </source>
</evidence>
<organism evidence="1 2">
    <name type="scientific">Mycena alexandri</name>
    <dbReference type="NCBI Taxonomy" id="1745969"/>
    <lineage>
        <taxon>Eukaryota</taxon>
        <taxon>Fungi</taxon>
        <taxon>Dikarya</taxon>
        <taxon>Basidiomycota</taxon>
        <taxon>Agaricomycotina</taxon>
        <taxon>Agaricomycetes</taxon>
        <taxon>Agaricomycetidae</taxon>
        <taxon>Agaricales</taxon>
        <taxon>Marasmiineae</taxon>
        <taxon>Mycenaceae</taxon>
        <taxon>Mycena</taxon>
    </lineage>
</organism>
<dbReference type="SUPFAM" id="SSF81383">
    <property type="entry name" value="F-box domain"/>
    <property type="match status" value="1"/>
</dbReference>
<dbReference type="EMBL" id="JARJCM010000048">
    <property type="protein sequence ID" value="KAJ7035737.1"/>
    <property type="molecule type" value="Genomic_DNA"/>
</dbReference>
<proteinExistence type="predicted"/>
<protein>
    <recommendedName>
        <fullName evidence="3">F-box domain-containing protein</fullName>
    </recommendedName>
</protein>
<accession>A0AAD6X3W7</accession>
<evidence type="ECO:0000313" key="1">
    <source>
        <dbReference type="EMBL" id="KAJ7035737.1"/>
    </source>
</evidence>
<dbReference type="Proteomes" id="UP001218188">
    <property type="component" value="Unassembled WGS sequence"/>
</dbReference>
<comment type="caution">
    <text evidence="1">The sequence shown here is derived from an EMBL/GenBank/DDBJ whole genome shotgun (WGS) entry which is preliminary data.</text>
</comment>
<feature type="non-terminal residue" evidence="1">
    <location>
        <position position="1"/>
    </location>
</feature>
<dbReference type="AlphaFoldDB" id="A0AAD6X3W7"/>
<reference evidence="1" key="1">
    <citation type="submission" date="2023-03" db="EMBL/GenBank/DDBJ databases">
        <title>Massive genome expansion in bonnet fungi (Mycena s.s.) driven by repeated elements and novel gene families across ecological guilds.</title>
        <authorList>
            <consortium name="Lawrence Berkeley National Laboratory"/>
            <person name="Harder C.B."/>
            <person name="Miyauchi S."/>
            <person name="Viragh M."/>
            <person name="Kuo A."/>
            <person name="Thoen E."/>
            <person name="Andreopoulos B."/>
            <person name="Lu D."/>
            <person name="Skrede I."/>
            <person name="Drula E."/>
            <person name="Henrissat B."/>
            <person name="Morin E."/>
            <person name="Kohler A."/>
            <person name="Barry K."/>
            <person name="LaButti K."/>
            <person name="Morin E."/>
            <person name="Salamov A."/>
            <person name="Lipzen A."/>
            <person name="Mereny Z."/>
            <person name="Hegedus B."/>
            <person name="Baldrian P."/>
            <person name="Stursova M."/>
            <person name="Weitz H."/>
            <person name="Taylor A."/>
            <person name="Grigoriev I.V."/>
            <person name="Nagy L.G."/>
            <person name="Martin F."/>
            <person name="Kauserud H."/>
        </authorList>
    </citation>
    <scope>NUCLEOTIDE SEQUENCE</scope>
    <source>
        <strain evidence="1">CBHHK200</strain>
    </source>
</reference>
<dbReference type="InterPro" id="IPR036047">
    <property type="entry name" value="F-box-like_dom_sf"/>
</dbReference>